<dbReference type="InterPro" id="IPR011044">
    <property type="entry name" value="Quino_amine_DH_bsu"/>
</dbReference>
<protein>
    <submittedName>
        <fullName evidence="4">PQQ-like beta-propeller repeat protein</fullName>
    </submittedName>
</protein>
<dbReference type="RefSeq" id="WP_315907570.1">
    <property type="nucleotide sequence ID" value="NZ_JAOPKC010000001.1"/>
</dbReference>
<dbReference type="InterPro" id="IPR018391">
    <property type="entry name" value="PQQ_b-propeller_rpt"/>
</dbReference>
<evidence type="ECO:0000313" key="5">
    <source>
        <dbReference type="Proteomes" id="UP001208186"/>
    </source>
</evidence>
<name>A0AAE3I8F9_9EURY</name>
<evidence type="ECO:0000313" key="4">
    <source>
        <dbReference type="EMBL" id="MCU4725586.1"/>
    </source>
</evidence>
<dbReference type="Pfam" id="PF13360">
    <property type="entry name" value="PQQ_2"/>
    <property type="match status" value="2"/>
</dbReference>
<evidence type="ECO:0000259" key="1">
    <source>
        <dbReference type="Pfam" id="PF13360"/>
    </source>
</evidence>
<feature type="domain" description="Envelope protein N-terminal" evidence="2">
    <location>
        <begin position="94"/>
        <end position="387"/>
    </location>
</feature>
<reference evidence="4" key="1">
    <citation type="submission" date="2023-02" db="EMBL/GenBank/DDBJ databases">
        <title>Enrichment on poylsaccharides allowed isolation of novel metabolic and taxonomic groups of Haloarchaea.</title>
        <authorList>
            <person name="Sorokin D.Y."/>
            <person name="Elcheninov A.G."/>
            <person name="Khizhniak T.V."/>
            <person name="Kolganova T.V."/>
            <person name="Kublanov I.V."/>
        </authorList>
    </citation>
    <scope>NUCLEOTIDE SEQUENCE</scope>
    <source>
        <strain evidence="3 5">HArc-curdl5-1</strain>
        <strain evidence="4">HArc-curdl7</strain>
    </source>
</reference>
<dbReference type="SUPFAM" id="SSF50969">
    <property type="entry name" value="YVTN repeat-like/Quinoprotein amine dehydrogenase"/>
    <property type="match status" value="1"/>
</dbReference>
<dbReference type="InterPro" id="IPR002372">
    <property type="entry name" value="PQQ_rpt_dom"/>
</dbReference>
<dbReference type="EMBL" id="JAOPKD010000001">
    <property type="protein sequence ID" value="MCU4725586.1"/>
    <property type="molecule type" value="Genomic_DNA"/>
</dbReference>
<dbReference type="EMBL" id="JAOPKC010000001">
    <property type="protein sequence ID" value="MCU4716809.1"/>
    <property type="molecule type" value="Genomic_DNA"/>
</dbReference>
<feature type="domain" description="Pyrrolo-quinoline quinone repeat" evidence="1">
    <location>
        <begin position="636"/>
        <end position="760"/>
    </location>
</feature>
<dbReference type="InterPro" id="IPR058677">
    <property type="entry name" value="ORF4_N"/>
</dbReference>
<comment type="caution">
    <text evidence="4">The sequence shown here is derived from an EMBL/GenBank/DDBJ whole genome shotgun (WGS) entry which is preliminary data.</text>
</comment>
<dbReference type="Gene3D" id="2.40.10.480">
    <property type="match status" value="1"/>
</dbReference>
<keyword evidence="5" id="KW-1185">Reference proteome</keyword>
<dbReference type="Proteomes" id="UP001208186">
    <property type="component" value="Unassembled WGS sequence"/>
</dbReference>
<organism evidence="4 6">
    <name type="scientific">Halapricum hydrolyticum</name>
    <dbReference type="NCBI Taxonomy" id="2979991"/>
    <lineage>
        <taxon>Archaea</taxon>
        <taxon>Methanobacteriati</taxon>
        <taxon>Methanobacteriota</taxon>
        <taxon>Stenosarchaea group</taxon>
        <taxon>Halobacteria</taxon>
        <taxon>Halobacteriales</taxon>
        <taxon>Haloarculaceae</taxon>
        <taxon>Halapricum</taxon>
    </lineage>
</organism>
<evidence type="ECO:0000259" key="2">
    <source>
        <dbReference type="Pfam" id="PF26255"/>
    </source>
</evidence>
<sequence>MATENQSGPPPDAGGVSRRTLLKAGAGAATVGAITTRPGPLEDVEISPVGEADAAIGVATVALASVMAGGVVASGALYGAKVKDYREMLADVQKDQVEAHASAYDEMDEYGFQILEWENTLADSMTQAHINARDAVADAWEAGKSASEAQSDAYAEIDDYYAERVEHNLWVRTAKSLSQIARALYNGSEAVIASGEYDYNSSNPWCGPIVEHPTYGTRSWSMLLDQSEPIEVSLRNGSTVEIALPDFKIEWDSSDVSDGDYETTVNTYDFLEGHIDDTIDLTATIDGENASWNGGINIPNVPDADLAGYQVMQLRDDFVRIRSMIDDQAQQVKDGYYLSLVEDIYYALDQGWITPNDLRGIDGLAQELAGTEDASADAYILALTSMLDRVQPDLSKLASMSAGYNGFTGRSVITDDSGTRNIYPGKYAEAATYEGLLFAESVPSSGLDAGARYVCDPTVLAGTAGNNFLGVDTSGNELWSDGQGGVVKAIEVGPAGRTVFVSAGPDLYAIDMDSMSQKWSVTGYPEDVEALAAGRDGQYLYVAEGDSTRKLDATDGTEQWIYEGFTTDNQVYDLCLSPDGSSLYAACSEMTTSSDGKVVSLATSDGTENWNYTTYESNKGVATAPDGSAVYAAVGQNVVSLSPSDGTENWSVSLSDYPSNIEVTPDGTGLIVTIASTVKRLDSDDGTEEWSVSISNAVKDLIFSPDGSVYVATQGGVTTLDPSDGTQGWSLSKSNYVMSITIPYNPVIRPDLSVAGTISGAYFYDASSSTEHKLMSGLLKIESMTDQDGNNIDTTDTSDWGSPDYDQDNMESWSDYWYKVQDFRDTFRDWYEQGDTSLFTSSSDDGGWWPPDFWPSWLPSDPIGAAIVVLLGIAGFNVATS</sequence>
<proteinExistence type="predicted"/>
<gene>
    <name evidence="4" type="ORF">OB914_01165</name>
    <name evidence="3" type="ORF">OB916_01855</name>
</gene>
<dbReference type="Pfam" id="PF26255">
    <property type="entry name" value="Viral_env_HRPV"/>
    <property type="match status" value="1"/>
</dbReference>
<dbReference type="Gene3D" id="2.40.128.630">
    <property type="match status" value="2"/>
</dbReference>
<dbReference type="InterPro" id="IPR006311">
    <property type="entry name" value="TAT_signal"/>
</dbReference>
<dbReference type="AlphaFoldDB" id="A0AAE3I8F9"/>
<evidence type="ECO:0000313" key="3">
    <source>
        <dbReference type="EMBL" id="MCU4716809.1"/>
    </source>
</evidence>
<feature type="domain" description="Pyrrolo-quinoline quinone repeat" evidence="1">
    <location>
        <begin position="472"/>
        <end position="621"/>
    </location>
</feature>
<evidence type="ECO:0000313" key="6">
    <source>
        <dbReference type="Proteomes" id="UP001209746"/>
    </source>
</evidence>
<accession>A0AAE3I8F9</accession>
<dbReference type="Proteomes" id="UP001209746">
    <property type="component" value="Unassembled WGS sequence"/>
</dbReference>
<dbReference type="SMART" id="SM00564">
    <property type="entry name" value="PQQ"/>
    <property type="match status" value="4"/>
</dbReference>
<dbReference type="PROSITE" id="PS51318">
    <property type="entry name" value="TAT"/>
    <property type="match status" value="1"/>
</dbReference>